<accession>A0ABT1HRD3</accession>
<sequence length="57" mass="7072">MFPVWLALWQSVVMGAALAELLILVARLPLLARWADRIASWFWWRSYERRMRRNRRW</sequence>
<name>A0ABT1HRD3_STRSD</name>
<evidence type="ECO:0000313" key="2">
    <source>
        <dbReference type="Proteomes" id="UP001205311"/>
    </source>
</evidence>
<protein>
    <submittedName>
        <fullName evidence="1">Uncharacterized protein</fullName>
    </submittedName>
</protein>
<evidence type="ECO:0000313" key="1">
    <source>
        <dbReference type="EMBL" id="MCP2258084.1"/>
    </source>
</evidence>
<dbReference type="Proteomes" id="UP001205311">
    <property type="component" value="Unassembled WGS sequence"/>
</dbReference>
<organism evidence="1 2">
    <name type="scientific">Streptoalloteichus tenebrarius (strain ATCC 17920 / DSM 40477 / JCM 4838 / CBS 697.72 / NBRC 16177 / NCIMB 11028 / NRRL B-12390 / A12253. 1 / ISP 5477)</name>
    <name type="common">Streptomyces tenebrarius</name>
    <dbReference type="NCBI Taxonomy" id="1933"/>
    <lineage>
        <taxon>Bacteria</taxon>
        <taxon>Bacillati</taxon>
        <taxon>Actinomycetota</taxon>
        <taxon>Actinomycetes</taxon>
        <taxon>Pseudonocardiales</taxon>
        <taxon>Pseudonocardiaceae</taxon>
        <taxon>Streptoalloteichus</taxon>
    </lineage>
</organism>
<dbReference type="EMBL" id="JAMTCP010000006">
    <property type="protein sequence ID" value="MCP2258084.1"/>
    <property type="molecule type" value="Genomic_DNA"/>
</dbReference>
<proteinExistence type="predicted"/>
<reference evidence="1 2" key="1">
    <citation type="submission" date="2022-06" db="EMBL/GenBank/DDBJ databases">
        <title>Genomic Encyclopedia of Archaeal and Bacterial Type Strains, Phase II (KMG-II): from individual species to whole genera.</title>
        <authorList>
            <person name="Goeker M."/>
        </authorList>
    </citation>
    <scope>NUCLEOTIDE SEQUENCE [LARGE SCALE GENOMIC DNA]</scope>
    <source>
        <strain evidence="1 2">DSM 40477</strain>
    </source>
</reference>
<comment type="caution">
    <text evidence="1">The sequence shown here is derived from an EMBL/GenBank/DDBJ whole genome shotgun (WGS) entry which is preliminary data.</text>
</comment>
<gene>
    <name evidence="1" type="ORF">LX15_001771</name>
</gene>
<keyword evidence="2" id="KW-1185">Reference proteome</keyword>